<dbReference type="InterPro" id="IPR025345">
    <property type="entry name" value="DUF4249"/>
</dbReference>
<dbReference type="Proteomes" id="UP000253383">
    <property type="component" value="Unassembled WGS sequence"/>
</dbReference>
<evidence type="ECO:0000313" key="2">
    <source>
        <dbReference type="Proteomes" id="UP000253383"/>
    </source>
</evidence>
<proteinExistence type="predicted"/>
<dbReference type="AlphaFoldDB" id="A0A368JNT2"/>
<keyword evidence="2" id="KW-1185">Reference proteome</keyword>
<dbReference type="OrthoDB" id="1062680at2"/>
<gene>
    <name evidence="1" type="ORF">DUE52_19010</name>
</gene>
<dbReference type="EMBL" id="QOWE01000016">
    <property type="protein sequence ID" value="RCR67821.1"/>
    <property type="molecule type" value="Genomic_DNA"/>
</dbReference>
<accession>A0A368JNT2</accession>
<sequence>MRKYLTIGIALLIGSCVDPYRPPEVSAPNTYLVVDGFLNATGGSTIRLSRTQNLSESKKPTIETKATVKVEGEKGGSQTFVDQGDGTYTLAAGGLQFNQKYRLSIKTAVGRSYASDYVTVKQTPKIDNVSWQAQNQGVQFQVTTHDPTNNTKYYRWEYEETWEFYSAYYSSVDYLNKQFVSRAENINHCWRTEKSTGIFVASSVKLTEDVINKFPLVFVSNSSSNRLKIRYSLLVRQSALTAEAFEYWQNLRKNTESLGSIFDPQPFQVIGNIHGVTDPNEPVVGYLSGYSVEEQRIFVSPTQLPSTWRIPSGYESCVPDTVLLAPPAPDLSAAEMAGAGWIPIEGYLSPQGILIAYLMGSPTCIDCRTAGVNVKPGFW</sequence>
<name>A0A368JNT2_9BACT</name>
<dbReference type="PROSITE" id="PS51257">
    <property type="entry name" value="PROKAR_LIPOPROTEIN"/>
    <property type="match status" value="1"/>
</dbReference>
<protein>
    <submittedName>
        <fullName evidence="1">DUF4249 domain-containing protein</fullName>
    </submittedName>
</protein>
<dbReference type="RefSeq" id="WP_114407626.1">
    <property type="nucleotide sequence ID" value="NZ_QOWE01000016.1"/>
</dbReference>
<reference evidence="1 2" key="1">
    <citation type="submission" date="2018-07" db="EMBL/GenBank/DDBJ databases">
        <title>Genome analysis of Larkinella rosea.</title>
        <authorList>
            <person name="Zhou Z."/>
            <person name="Wang G."/>
        </authorList>
    </citation>
    <scope>NUCLEOTIDE SEQUENCE [LARGE SCALE GENOMIC DNA]</scope>
    <source>
        <strain evidence="2">zzj9</strain>
    </source>
</reference>
<dbReference type="Pfam" id="PF14054">
    <property type="entry name" value="DUF4249"/>
    <property type="match status" value="1"/>
</dbReference>
<evidence type="ECO:0000313" key="1">
    <source>
        <dbReference type="EMBL" id="RCR67821.1"/>
    </source>
</evidence>
<organism evidence="1 2">
    <name type="scientific">Larkinella punicea</name>
    <dbReference type="NCBI Taxonomy" id="2315727"/>
    <lineage>
        <taxon>Bacteria</taxon>
        <taxon>Pseudomonadati</taxon>
        <taxon>Bacteroidota</taxon>
        <taxon>Cytophagia</taxon>
        <taxon>Cytophagales</taxon>
        <taxon>Spirosomataceae</taxon>
        <taxon>Larkinella</taxon>
    </lineage>
</organism>
<comment type="caution">
    <text evidence="1">The sequence shown here is derived from an EMBL/GenBank/DDBJ whole genome shotgun (WGS) entry which is preliminary data.</text>
</comment>